<reference evidence="1" key="1">
    <citation type="thesis" date="2020" institute="ProQuest LLC" country="789 East Eisenhower Parkway, Ann Arbor, MI, USA">
        <title>Comparative Genomics and Chromosome Evolution.</title>
        <authorList>
            <person name="Mudd A.B."/>
        </authorList>
    </citation>
    <scope>NUCLEOTIDE SEQUENCE</scope>
    <source>
        <strain evidence="1">HN-11 Male</strain>
        <tissue evidence="1">Kidney and liver</tissue>
    </source>
</reference>
<organism evidence="1 2">
    <name type="scientific">Eleutherodactylus coqui</name>
    <name type="common">Puerto Rican coqui</name>
    <dbReference type="NCBI Taxonomy" id="57060"/>
    <lineage>
        <taxon>Eukaryota</taxon>
        <taxon>Metazoa</taxon>
        <taxon>Chordata</taxon>
        <taxon>Craniata</taxon>
        <taxon>Vertebrata</taxon>
        <taxon>Euteleostomi</taxon>
        <taxon>Amphibia</taxon>
        <taxon>Batrachia</taxon>
        <taxon>Anura</taxon>
        <taxon>Neobatrachia</taxon>
        <taxon>Hyloidea</taxon>
        <taxon>Eleutherodactylidae</taxon>
        <taxon>Eleutherodactylinae</taxon>
        <taxon>Eleutherodactylus</taxon>
        <taxon>Eleutherodactylus</taxon>
    </lineage>
</organism>
<protein>
    <submittedName>
        <fullName evidence="1">Uncharacterized protein</fullName>
    </submittedName>
</protein>
<name>A0A8J6JKB8_ELECQ</name>
<comment type="caution">
    <text evidence="1">The sequence shown here is derived from an EMBL/GenBank/DDBJ whole genome shotgun (WGS) entry which is preliminary data.</text>
</comment>
<evidence type="ECO:0000313" key="2">
    <source>
        <dbReference type="Proteomes" id="UP000770717"/>
    </source>
</evidence>
<dbReference type="EMBL" id="WNTK01001376">
    <property type="protein sequence ID" value="KAG9467448.1"/>
    <property type="molecule type" value="Genomic_DNA"/>
</dbReference>
<sequence length="117" mass="13215">MTNGLCLRNSELHLERKKLGKIGAPRCQVPSLRESTKTAVFLVVCEPLCHAWADYGVSVLTRVFLPLFISEQTQGCSEQNSPIVKWVHPPFAGLKHRMEKGNTRLPHFLVEEKDSMT</sequence>
<keyword evidence="2" id="KW-1185">Reference proteome</keyword>
<dbReference type="Proteomes" id="UP000770717">
    <property type="component" value="Unassembled WGS sequence"/>
</dbReference>
<dbReference type="AlphaFoldDB" id="A0A8J6JKB8"/>
<gene>
    <name evidence="1" type="ORF">GDO78_014923</name>
</gene>
<accession>A0A8J6JKB8</accession>
<proteinExistence type="predicted"/>
<evidence type="ECO:0000313" key="1">
    <source>
        <dbReference type="EMBL" id="KAG9467448.1"/>
    </source>
</evidence>